<accession>A0ABR5K0Y1</accession>
<evidence type="ECO:0008006" key="3">
    <source>
        <dbReference type="Google" id="ProtNLM"/>
    </source>
</evidence>
<name>A0ABR5K0Y1_9BACI</name>
<proteinExistence type="predicted"/>
<protein>
    <recommendedName>
        <fullName evidence="3">Polyhydroxyalkanoic acid inclusion protein PhaP</fullName>
    </recommendedName>
</protein>
<dbReference type="InterPro" id="IPR011728">
    <property type="entry name" value="PhaP_Bmeg"/>
</dbReference>
<evidence type="ECO:0000313" key="2">
    <source>
        <dbReference type="Proteomes" id="UP000050668"/>
    </source>
</evidence>
<evidence type="ECO:0000313" key="1">
    <source>
        <dbReference type="EMBL" id="KOS68397.1"/>
    </source>
</evidence>
<sequence>MTKVQETKAGNQVDLIWDGWLNNLKTVQNFQEDVQQKALQAFSYQKELLDFSVKTLSTFEEESKKITKDWNEKVQSTVKQNNLNQGEQVSEWLNNIQDITERVQLLSWNPSHAILDLFIESQNQVESAMKKALDSQQKDRTENFKKIEELTVQMKATHKGIVNPTKA</sequence>
<comment type="caution">
    <text evidence="1">The sequence shown here is derived from an EMBL/GenBank/DDBJ whole genome shotgun (WGS) entry which is preliminary data.</text>
</comment>
<dbReference type="EMBL" id="LGRV01000003">
    <property type="protein sequence ID" value="KOS68397.1"/>
    <property type="molecule type" value="Genomic_DNA"/>
</dbReference>
<keyword evidence="2" id="KW-1185">Reference proteome</keyword>
<dbReference type="RefSeq" id="WP_053583224.1">
    <property type="nucleotide sequence ID" value="NZ_LGRV01000003.1"/>
</dbReference>
<reference evidence="2" key="1">
    <citation type="submission" date="2015-07" db="EMBL/GenBank/DDBJ databases">
        <title>Fjat-14205 dsm 2895.</title>
        <authorList>
            <person name="Liu B."/>
            <person name="Wang J."/>
            <person name="Zhu Y."/>
            <person name="Liu G."/>
            <person name="Chen Q."/>
            <person name="Chen Z."/>
            <person name="Lan J."/>
            <person name="Che J."/>
            <person name="Ge C."/>
            <person name="Shi H."/>
            <person name="Pan Z."/>
            <person name="Liu X."/>
        </authorList>
    </citation>
    <scope>NUCLEOTIDE SEQUENCE [LARGE SCALE GENOMIC DNA]</scope>
    <source>
        <strain evidence="2">DSM 25560</strain>
    </source>
</reference>
<organism evidence="1 2">
    <name type="scientific">Lysinibacillus contaminans</name>
    <dbReference type="NCBI Taxonomy" id="1293441"/>
    <lineage>
        <taxon>Bacteria</taxon>
        <taxon>Bacillati</taxon>
        <taxon>Bacillota</taxon>
        <taxon>Bacilli</taxon>
        <taxon>Bacillales</taxon>
        <taxon>Bacillaceae</taxon>
        <taxon>Lysinibacillus</taxon>
    </lineage>
</organism>
<dbReference type="Pfam" id="PF09602">
    <property type="entry name" value="PhaP_Bmeg"/>
    <property type="match status" value="1"/>
</dbReference>
<dbReference type="Proteomes" id="UP000050668">
    <property type="component" value="Unassembled WGS sequence"/>
</dbReference>
<gene>
    <name evidence="1" type="ORF">AEA09_07395</name>
</gene>